<dbReference type="RefSeq" id="WP_084281816.1">
    <property type="nucleotide sequence ID" value="NZ_FWXJ01000001.1"/>
</dbReference>
<reference evidence="3 4" key="1">
    <citation type="submission" date="2017-04" db="EMBL/GenBank/DDBJ databases">
        <authorList>
            <person name="Afonso C.L."/>
            <person name="Miller P.J."/>
            <person name="Scott M.A."/>
            <person name="Spackman E."/>
            <person name="Goraichik I."/>
            <person name="Dimitrov K.M."/>
            <person name="Suarez D.L."/>
            <person name="Swayne D.E."/>
        </authorList>
    </citation>
    <scope>NUCLEOTIDE SEQUENCE [LARGE SCALE GENOMIC DNA]</scope>
    <source>
        <strain evidence="3 4">VK13</strain>
    </source>
</reference>
<dbReference type="AlphaFoldDB" id="A0A1W1Y1K4"/>
<dbReference type="GO" id="GO:0047444">
    <property type="term" value="F:N-acylneuraminate-9-phosphate synthase activity"/>
    <property type="evidence" value="ECO:0007669"/>
    <property type="project" value="TreeGrafter"/>
</dbReference>
<dbReference type="Gene3D" id="3.20.20.70">
    <property type="entry name" value="Aldolase class I"/>
    <property type="match status" value="1"/>
</dbReference>
<dbReference type="PANTHER" id="PTHR42966">
    <property type="entry name" value="N-ACETYLNEURAMINATE SYNTHASE"/>
    <property type="match status" value="1"/>
</dbReference>
<dbReference type="OrthoDB" id="9781701at2"/>
<dbReference type="Proteomes" id="UP000192708">
    <property type="component" value="Unassembled WGS sequence"/>
</dbReference>
<dbReference type="CDD" id="cd11611">
    <property type="entry name" value="SAF"/>
    <property type="match status" value="1"/>
</dbReference>
<evidence type="ECO:0000259" key="2">
    <source>
        <dbReference type="Pfam" id="PF07883"/>
    </source>
</evidence>
<accession>A0A1W1Y1K4</accession>
<dbReference type="InterPro" id="IPR013096">
    <property type="entry name" value="Cupin_2"/>
</dbReference>
<dbReference type="Gene3D" id="3.90.1210.10">
    <property type="entry name" value="Antifreeze-like/N-acetylneuraminic acid synthase C-terminal domain"/>
    <property type="match status" value="1"/>
</dbReference>
<evidence type="ECO:0000313" key="3">
    <source>
        <dbReference type="EMBL" id="SMC30069.1"/>
    </source>
</evidence>
<dbReference type="Pfam" id="PF07883">
    <property type="entry name" value="Cupin_2"/>
    <property type="match status" value="1"/>
</dbReference>
<dbReference type="Pfam" id="PF03102">
    <property type="entry name" value="NeuB"/>
    <property type="match status" value="1"/>
</dbReference>
<feature type="domain" description="Cupin type-2" evidence="2">
    <location>
        <begin position="409"/>
        <end position="463"/>
    </location>
</feature>
<dbReference type="Gene3D" id="2.60.120.10">
    <property type="entry name" value="Jelly Rolls"/>
    <property type="match status" value="1"/>
</dbReference>
<dbReference type="InterPro" id="IPR014710">
    <property type="entry name" value="RmlC-like_jellyroll"/>
</dbReference>
<evidence type="ECO:0000313" key="4">
    <source>
        <dbReference type="Proteomes" id="UP000192708"/>
    </source>
</evidence>
<organism evidence="3 4">
    <name type="scientific">Polynucleobacter kasalickyi</name>
    <dbReference type="NCBI Taxonomy" id="1938817"/>
    <lineage>
        <taxon>Bacteria</taxon>
        <taxon>Pseudomonadati</taxon>
        <taxon>Pseudomonadota</taxon>
        <taxon>Betaproteobacteria</taxon>
        <taxon>Burkholderiales</taxon>
        <taxon>Burkholderiaceae</taxon>
        <taxon>Polynucleobacter</taxon>
    </lineage>
</organism>
<dbReference type="GO" id="GO:0016051">
    <property type="term" value="P:carbohydrate biosynthetic process"/>
    <property type="evidence" value="ECO:0007669"/>
    <property type="project" value="InterPro"/>
</dbReference>
<dbReference type="InterPro" id="IPR011051">
    <property type="entry name" value="RmlC_Cupin_sf"/>
</dbReference>
<dbReference type="InterPro" id="IPR013132">
    <property type="entry name" value="PseI/NeuA/B-like_N"/>
</dbReference>
<dbReference type="STRING" id="1938817.SAMN06296008_10113"/>
<proteinExistence type="predicted"/>
<feature type="domain" description="PseI/NeuA/B-like" evidence="1">
    <location>
        <begin position="46"/>
        <end position="249"/>
    </location>
</feature>
<sequence>MSRLPSNLFVLEMANNHMGDISHGIELIRAFGAVCKKYPQFKFAFKLQYRHLDSFVHPDLKGRMDIKYIKRFEETRLSEEQFDTLIAEIRANGFLAMSTSFDEVSFDMIERQNLDIIKIASCSFTDWPILERAVSIDKPIIASTAGASLDDIDRVISFLSNRNKDFAIMHCVGEYPTADEKMHLSQIDFLRKRYPNVRIGFSTHENPGNTDLIKIAIAKGASIFEKHVGLVTDKYPINAYSITPEQADAWLSAAAYTVMVCGEGDSRLPENKAEKDSLRALRRGMFAKHSIKAGERVTRDNFFFAFPPNDTQFTANDYSKYAEFIATADIDANLAIGPNNSKLINTREKILDIAKRVKNLLHEGKVIVPGGVELEISHHYGIDKFDEFGLVMLTVVNRDYCKKLLVSLPGQFHPEQYHNQKEETFHVLYGELELQLDGKVQILGPGDVVTVMPGVRHAFRSVTGAVVEEISSTHFKNDSFYTDESINKNQNRKSLLTYWMGV</sequence>
<keyword evidence="4" id="KW-1185">Reference proteome</keyword>
<evidence type="ECO:0000259" key="1">
    <source>
        <dbReference type="Pfam" id="PF03102"/>
    </source>
</evidence>
<dbReference type="InterPro" id="IPR013785">
    <property type="entry name" value="Aldolase_TIM"/>
</dbReference>
<dbReference type="InterPro" id="IPR051690">
    <property type="entry name" value="PseI-like"/>
</dbReference>
<gene>
    <name evidence="3" type="ORF">SAMN06296008_10113</name>
</gene>
<dbReference type="EMBL" id="FWXJ01000001">
    <property type="protein sequence ID" value="SMC30069.1"/>
    <property type="molecule type" value="Genomic_DNA"/>
</dbReference>
<name>A0A1W1Y1K4_9BURK</name>
<dbReference type="PANTHER" id="PTHR42966:SF1">
    <property type="entry name" value="SIALIC ACID SYNTHASE"/>
    <property type="match status" value="1"/>
</dbReference>
<protein>
    <submittedName>
        <fullName evidence="3">Sialic acid synthase SpsE, contains C-terminal SAF domain</fullName>
    </submittedName>
</protein>
<dbReference type="SUPFAM" id="SSF51569">
    <property type="entry name" value="Aldolase"/>
    <property type="match status" value="1"/>
</dbReference>
<dbReference type="SUPFAM" id="SSF51182">
    <property type="entry name" value="RmlC-like cupins"/>
    <property type="match status" value="1"/>
</dbReference>